<dbReference type="AlphaFoldDB" id="A0A6A6S8B3"/>
<proteinExistence type="predicted"/>
<dbReference type="EMBL" id="MU006779">
    <property type="protein sequence ID" value="KAF2643989.1"/>
    <property type="molecule type" value="Genomic_DNA"/>
</dbReference>
<feature type="region of interest" description="Disordered" evidence="1">
    <location>
        <begin position="53"/>
        <end position="82"/>
    </location>
</feature>
<reference evidence="2" key="1">
    <citation type="journal article" date="2020" name="Stud. Mycol.">
        <title>101 Dothideomycetes genomes: a test case for predicting lifestyles and emergence of pathogens.</title>
        <authorList>
            <person name="Haridas S."/>
            <person name="Albert R."/>
            <person name="Binder M."/>
            <person name="Bloem J."/>
            <person name="Labutti K."/>
            <person name="Salamov A."/>
            <person name="Andreopoulos B."/>
            <person name="Baker S."/>
            <person name="Barry K."/>
            <person name="Bills G."/>
            <person name="Bluhm B."/>
            <person name="Cannon C."/>
            <person name="Castanera R."/>
            <person name="Culley D."/>
            <person name="Daum C."/>
            <person name="Ezra D."/>
            <person name="Gonzalez J."/>
            <person name="Henrissat B."/>
            <person name="Kuo A."/>
            <person name="Liang C."/>
            <person name="Lipzen A."/>
            <person name="Lutzoni F."/>
            <person name="Magnuson J."/>
            <person name="Mondo S."/>
            <person name="Nolan M."/>
            <person name="Ohm R."/>
            <person name="Pangilinan J."/>
            <person name="Park H.-J."/>
            <person name="Ramirez L."/>
            <person name="Alfaro M."/>
            <person name="Sun H."/>
            <person name="Tritt A."/>
            <person name="Yoshinaga Y."/>
            <person name="Zwiers L.-H."/>
            <person name="Turgeon B."/>
            <person name="Goodwin S."/>
            <person name="Spatafora J."/>
            <person name="Crous P."/>
            <person name="Grigoriev I."/>
        </authorList>
    </citation>
    <scope>NUCLEOTIDE SEQUENCE</scope>
    <source>
        <strain evidence="2">CBS 473.64</strain>
    </source>
</reference>
<sequence>MVWQEQEQEQEQERSKYKYKYIPLLTPALPSLPLILPSIRRYQLTLSSSFSYSIHHHHDNDDDDDDDNEYDGSHKHRGRSSMTLPSSVFVGMDGGVFGDDDDVESGFFGLGMGEGGGEVMGI</sequence>
<accession>A0A6A6S8B3</accession>
<gene>
    <name evidence="2" type="ORF">P280DRAFT_466697</name>
</gene>
<feature type="non-terminal residue" evidence="2">
    <location>
        <position position="122"/>
    </location>
</feature>
<feature type="compositionally biased region" description="Acidic residues" evidence="1">
    <location>
        <begin position="61"/>
        <end position="70"/>
    </location>
</feature>
<organism evidence="2 3">
    <name type="scientific">Massarina eburnea CBS 473.64</name>
    <dbReference type="NCBI Taxonomy" id="1395130"/>
    <lineage>
        <taxon>Eukaryota</taxon>
        <taxon>Fungi</taxon>
        <taxon>Dikarya</taxon>
        <taxon>Ascomycota</taxon>
        <taxon>Pezizomycotina</taxon>
        <taxon>Dothideomycetes</taxon>
        <taxon>Pleosporomycetidae</taxon>
        <taxon>Pleosporales</taxon>
        <taxon>Massarineae</taxon>
        <taxon>Massarinaceae</taxon>
        <taxon>Massarina</taxon>
    </lineage>
</organism>
<evidence type="ECO:0000256" key="1">
    <source>
        <dbReference type="SAM" id="MobiDB-lite"/>
    </source>
</evidence>
<keyword evidence="3" id="KW-1185">Reference proteome</keyword>
<evidence type="ECO:0000313" key="3">
    <source>
        <dbReference type="Proteomes" id="UP000799753"/>
    </source>
</evidence>
<dbReference type="Proteomes" id="UP000799753">
    <property type="component" value="Unassembled WGS sequence"/>
</dbReference>
<protein>
    <submittedName>
        <fullName evidence="2">Uncharacterized protein</fullName>
    </submittedName>
</protein>
<evidence type="ECO:0000313" key="2">
    <source>
        <dbReference type="EMBL" id="KAF2643989.1"/>
    </source>
</evidence>
<name>A0A6A6S8B3_9PLEO</name>